<reference evidence="1 2" key="1">
    <citation type="submission" date="2019-01" db="EMBL/GenBank/DDBJ databases">
        <title>Geovibrio thiophilus DSM 11263, complete genome.</title>
        <authorList>
            <person name="Spring S."/>
            <person name="Bunk B."/>
            <person name="Sproer C."/>
        </authorList>
    </citation>
    <scope>NUCLEOTIDE SEQUENCE [LARGE SCALE GENOMIC DNA]</scope>
    <source>
        <strain evidence="1 2">DSM 11263</strain>
    </source>
</reference>
<dbReference type="Proteomes" id="UP000287502">
    <property type="component" value="Chromosome"/>
</dbReference>
<dbReference type="EMBL" id="CP035108">
    <property type="protein sequence ID" value="QAR32967.1"/>
    <property type="molecule type" value="Genomic_DNA"/>
</dbReference>
<dbReference type="Pfam" id="PF14070">
    <property type="entry name" value="YjfB_motility"/>
    <property type="match status" value="1"/>
</dbReference>
<evidence type="ECO:0000313" key="2">
    <source>
        <dbReference type="Proteomes" id="UP000287502"/>
    </source>
</evidence>
<protein>
    <submittedName>
        <fullName evidence="1">Putative motility protein</fullName>
    </submittedName>
</protein>
<organism evidence="1 2">
    <name type="scientific">Geovibrio thiophilus</name>
    <dbReference type="NCBI Taxonomy" id="139438"/>
    <lineage>
        <taxon>Bacteria</taxon>
        <taxon>Pseudomonadati</taxon>
        <taxon>Deferribacterota</taxon>
        <taxon>Deferribacteres</taxon>
        <taxon>Deferribacterales</taxon>
        <taxon>Geovibrionaceae</taxon>
        <taxon>Geovibrio</taxon>
    </lineage>
</organism>
<gene>
    <name evidence="1" type="ORF">EP073_05955</name>
</gene>
<dbReference type="AlphaFoldDB" id="A0A410JXS3"/>
<dbReference type="RefSeq" id="WP_128466253.1">
    <property type="nucleotide sequence ID" value="NZ_CP035108.1"/>
</dbReference>
<dbReference type="KEGG" id="gtl:EP073_05955"/>
<evidence type="ECO:0000313" key="1">
    <source>
        <dbReference type="EMBL" id="QAR32967.1"/>
    </source>
</evidence>
<name>A0A410JXS3_9BACT</name>
<proteinExistence type="predicted"/>
<dbReference type="OrthoDB" id="9897804at2"/>
<accession>A0A410JXS3</accession>
<keyword evidence="2" id="KW-1185">Reference proteome</keyword>
<dbReference type="InterPro" id="IPR025906">
    <property type="entry name" value="YjfB_motility"/>
</dbReference>
<sequence length="66" mass="6968">MDLTSLASSFSQMKQSEYAMQASVTVAKKALDVQESQGAAALKLIQSAELPKNSGGEKGNFFDVIA</sequence>